<accession>A0ACB7HMV7</accession>
<proteinExistence type="predicted"/>
<dbReference type="EMBL" id="CM004391">
    <property type="protein sequence ID" value="KAG8654092.1"/>
    <property type="molecule type" value="Genomic_DNA"/>
</dbReference>
<reference evidence="2" key="1">
    <citation type="journal article" date="2016" name="Nat. Biotechnol.">
        <title>Sequencing wild and cultivated cassava and related species reveals extensive interspecific hybridization and genetic diversity.</title>
        <authorList>
            <person name="Bredeson J.V."/>
            <person name="Lyons J.B."/>
            <person name="Prochnik S.E."/>
            <person name="Wu G.A."/>
            <person name="Ha C.M."/>
            <person name="Edsinger-Gonzales E."/>
            <person name="Grimwood J."/>
            <person name="Schmutz J."/>
            <person name="Rabbi I.Y."/>
            <person name="Egesi C."/>
            <person name="Nauluvula P."/>
            <person name="Lebot V."/>
            <person name="Ndunguru J."/>
            <person name="Mkamilo G."/>
            <person name="Bart R.S."/>
            <person name="Setter T.L."/>
            <person name="Gleadow R.M."/>
            <person name="Kulakow P."/>
            <person name="Ferguson M.E."/>
            <person name="Rounsley S."/>
            <person name="Rokhsar D.S."/>
        </authorList>
    </citation>
    <scope>NUCLEOTIDE SEQUENCE [LARGE SCALE GENOMIC DNA]</scope>
    <source>
        <strain evidence="2">cv. AM560-2</strain>
    </source>
</reference>
<evidence type="ECO:0000313" key="1">
    <source>
        <dbReference type="EMBL" id="KAG8654092.1"/>
    </source>
</evidence>
<organism evidence="1 2">
    <name type="scientific">Manihot esculenta</name>
    <name type="common">Cassava</name>
    <name type="synonym">Jatropha manihot</name>
    <dbReference type="NCBI Taxonomy" id="3983"/>
    <lineage>
        <taxon>Eukaryota</taxon>
        <taxon>Viridiplantae</taxon>
        <taxon>Streptophyta</taxon>
        <taxon>Embryophyta</taxon>
        <taxon>Tracheophyta</taxon>
        <taxon>Spermatophyta</taxon>
        <taxon>Magnoliopsida</taxon>
        <taxon>eudicotyledons</taxon>
        <taxon>Gunneridae</taxon>
        <taxon>Pentapetalae</taxon>
        <taxon>rosids</taxon>
        <taxon>fabids</taxon>
        <taxon>Malpighiales</taxon>
        <taxon>Euphorbiaceae</taxon>
        <taxon>Crotonoideae</taxon>
        <taxon>Manihoteae</taxon>
        <taxon>Manihot</taxon>
    </lineage>
</organism>
<name>A0ACB7HMV7_MANES</name>
<evidence type="ECO:0000313" key="2">
    <source>
        <dbReference type="Proteomes" id="UP000091857"/>
    </source>
</evidence>
<protein>
    <submittedName>
        <fullName evidence="1">Uncharacterized protein</fullName>
    </submittedName>
</protein>
<comment type="caution">
    <text evidence="1">The sequence shown here is derived from an EMBL/GenBank/DDBJ whole genome shotgun (WGS) entry which is preliminary data.</text>
</comment>
<dbReference type="Proteomes" id="UP000091857">
    <property type="component" value="Chromosome 5"/>
</dbReference>
<gene>
    <name evidence="1" type="ORF">MANES_05G099033v8</name>
</gene>
<keyword evidence="2" id="KW-1185">Reference proteome</keyword>
<sequence length="173" mass="18950">MNEGGYTVEVTGLSPKVTEKVLCDCFSFSGTIEHVEIVRSIDFPCTGYVTFKDAYDQETAVLLGGNIGRIIGATIMDQCVCITRWGHYADEFDFWRGSSFIKTSREEYETESTQPPQRSKYVPSAGEAVTASQEVAWKLLKAVDHKYHVSDMTKSAISATGRTAAAAAAANTR</sequence>